<evidence type="ECO:0000256" key="1">
    <source>
        <dbReference type="SAM" id="MobiDB-lite"/>
    </source>
</evidence>
<dbReference type="EMBL" id="PVEM01000012">
    <property type="protein sequence ID" value="PTD05052.1"/>
    <property type="molecule type" value="Genomic_DNA"/>
</dbReference>
<reference evidence="2 3" key="1">
    <citation type="submission" date="2018-02" db="EMBL/GenBank/DDBJ databases">
        <title>Fusarium culmorum secondary metabolites in fungal-bacterial-plant interactions.</title>
        <authorList>
            <person name="Schmidt R."/>
        </authorList>
    </citation>
    <scope>NUCLEOTIDE SEQUENCE [LARGE SCALE GENOMIC DNA]</scope>
    <source>
        <strain evidence="2 3">PV</strain>
    </source>
</reference>
<sequence length="71" mass="7783">MSLINCFKRRRKSDETSGSVEGINDGSSQGTSTLSYDDCGGHIGRMKRTMWFTGVEVMENENESSKSVEAG</sequence>
<feature type="compositionally biased region" description="Polar residues" evidence="1">
    <location>
        <begin position="25"/>
        <end position="35"/>
    </location>
</feature>
<evidence type="ECO:0000313" key="2">
    <source>
        <dbReference type="EMBL" id="PTD05052.1"/>
    </source>
</evidence>
<proteinExistence type="predicted"/>
<name>A0A2T4GNB9_FUSCU</name>
<keyword evidence="3" id="KW-1185">Reference proteome</keyword>
<accession>A0A2T4GNB9</accession>
<gene>
    <name evidence="2" type="ORF">FCULG_00000107</name>
</gene>
<dbReference type="Proteomes" id="UP000241587">
    <property type="component" value="Unassembled WGS sequence"/>
</dbReference>
<organism evidence="2 3">
    <name type="scientific">Fusarium culmorum</name>
    <dbReference type="NCBI Taxonomy" id="5516"/>
    <lineage>
        <taxon>Eukaryota</taxon>
        <taxon>Fungi</taxon>
        <taxon>Dikarya</taxon>
        <taxon>Ascomycota</taxon>
        <taxon>Pezizomycotina</taxon>
        <taxon>Sordariomycetes</taxon>
        <taxon>Hypocreomycetidae</taxon>
        <taxon>Hypocreales</taxon>
        <taxon>Nectriaceae</taxon>
        <taxon>Fusarium</taxon>
    </lineage>
</organism>
<protein>
    <submittedName>
        <fullName evidence="2">Uncharacterized protein</fullName>
    </submittedName>
</protein>
<dbReference type="AlphaFoldDB" id="A0A2T4GNB9"/>
<evidence type="ECO:0000313" key="3">
    <source>
        <dbReference type="Proteomes" id="UP000241587"/>
    </source>
</evidence>
<feature type="region of interest" description="Disordered" evidence="1">
    <location>
        <begin position="1"/>
        <end position="39"/>
    </location>
</feature>
<comment type="caution">
    <text evidence="2">The sequence shown here is derived from an EMBL/GenBank/DDBJ whole genome shotgun (WGS) entry which is preliminary data.</text>
</comment>